<comment type="caution">
    <text evidence="2">The sequence shown here is derived from an EMBL/GenBank/DDBJ whole genome shotgun (WGS) entry which is preliminary data.</text>
</comment>
<reference evidence="2 3" key="1">
    <citation type="journal article" date="2016" name="Nat. Commun.">
        <title>Thousands of microbial genomes shed light on interconnected biogeochemical processes in an aquifer system.</title>
        <authorList>
            <person name="Anantharaman K."/>
            <person name="Brown C.T."/>
            <person name="Hug L.A."/>
            <person name="Sharon I."/>
            <person name="Castelle C.J."/>
            <person name="Probst A.J."/>
            <person name="Thomas B.C."/>
            <person name="Singh A."/>
            <person name="Wilkins M.J."/>
            <person name="Karaoz U."/>
            <person name="Brodie E.L."/>
            <person name="Williams K.H."/>
            <person name="Hubbard S.S."/>
            <person name="Banfield J.F."/>
        </authorList>
    </citation>
    <scope>NUCLEOTIDE SEQUENCE [LARGE SCALE GENOMIC DNA]</scope>
</reference>
<protein>
    <submittedName>
        <fullName evidence="2">Uncharacterized protein</fullName>
    </submittedName>
</protein>
<proteinExistence type="predicted"/>
<feature type="region of interest" description="Disordered" evidence="1">
    <location>
        <begin position="1"/>
        <end position="21"/>
    </location>
</feature>
<dbReference type="STRING" id="1798374.A2Z33_03590"/>
<evidence type="ECO:0000313" key="3">
    <source>
        <dbReference type="Proteomes" id="UP000178448"/>
    </source>
</evidence>
<evidence type="ECO:0000256" key="1">
    <source>
        <dbReference type="SAM" id="MobiDB-lite"/>
    </source>
</evidence>
<evidence type="ECO:0000313" key="2">
    <source>
        <dbReference type="EMBL" id="OGG04210.1"/>
    </source>
</evidence>
<name>A0A1F5YVH2_9BACT</name>
<dbReference type="AlphaFoldDB" id="A0A1F5YVH2"/>
<sequence>MASSAEHLTAPPVPEPESAPGVNPGIKYYGSAESAGLPFRLKVNPEALGTVMKDMGFSDSDIGSFTLTVAYGEPPLTQLTRRVLGKSVGRFAYMGSAHPLSGDVTLDVNRIERRAMQTYRSTLNALSGKAKPANGKSGLERAADFVLEQTLPGLYRPPAPTRKPDRELLASAGIIAREAGMADARTFLERETAKLLETSIRQALPHELTHAHQIHRGATFVNIATGIVALKVFDMAWDALWKSVNFKSHIGRAAYAPVRNKFFSFAGQEEHLKKRLLRATIGTVRAAGFFRTLNLMHQLVGYDRRAQESAIRLADQFRSVITLERTKIPFPGTNTK</sequence>
<organism evidence="2 3">
    <name type="scientific">Candidatus Gottesmanbacteria bacterium RBG_16_52_11</name>
    <dbReference type="NCBI Taxonomy" id="1798374"/>
    <lineage>
        <taxon>Bacteria</taxon>
        <taxon>Candidatus Gottesmaniibacteriota</taxon>
    </lineage>
</organism>
<dbReference type="EMBL" id="MFJD01000004">
    <property type="protein sequence ID" value="OGG04210.1"/>
    <property type="molecule type" value="Genomic_DNA"/>
</dbReference>
<accession>A0A1F5YVH2</accession>
<gene>
    <name evidence="2" type="ORF">A2Z33_03590</name>
</gene>
<dbReference type="Proteomes" id="UP000178448">
    <property type="component" value="Unassembled WGS sequence"/>
</dbReference>